<keyword evidence="6" id="KW-1185">Reference proteome</keyword>
<feature type="DNA-binding region" description="HMG box" evidence="2">
    <location>
        <begin position="145"/>
        <end position="214"/>
    </location>
</feature>
<dbReference type="Pfam" id="PF09011">
    <property type="entry name" value="HMG_box_2"/>
    <property type="match status" value="1"/>
</dbReference>
<feature type="domain" description="HMG box" evidence="4">
    <location>
        <begin position="222"/>
        <end position="290"/>
    </location>
</feature>
<proteinExistence type="predicted"/>
<evidence type="ECO:0000256" key="3">
    <source>
        <dbReference type="SAM" id="MobiDB-lite"/>
    </source>
</evidence>
<dbReference type="OrthoDB" id="498543at2759"/>
<dbReference type="Pfam" id="PF00505">
    <property type="entry name" value="HMG_box"/>
    <property type="match status" value="1"/>
</dbReference>
<feature type="compositionally biased region" description="Polar residues" evidence="3">
    <location>
        <begin position="395"/>
        <end position="416"/>
    </location>
</feature>
<feature type="compositionally biased region" description="Polar residues" evidence="3">
    <location>
        <begin position="480"/>
        <end position="490"/>
    </location>
</feature>
<dbReference type="PANTHER" id="PTHR48112:SF22">
    <property type="entry name" value="MITOCHONDRIAL TRANSCRIPTION FACTOR A, ISOFORM B"/>
    <property type="match status" value="1"/>
</dbReference>
<evidence type="ECO:0000313" key="5">
    <source>
        <dbReference type="EMBL" id="GFT68716.1"/>
    </source>
</evidence>
<accession>A0A8X6TXU8</accession>
<gene>
    <name evidence="5" type="primary">X975_00408</name>
    <name evidence="5" type="ORF">NPIL_181452</name>
</gene>
<dbReference type="Gene3D" id="1.10.30.10">
    <property type="entry name" value="High mobility group box domain"/>
    <property type="match status" value="2"/>
</dbReference>
<dbReference type="SMART" id="SM00398">
    <property type="entry name" value="HMG"/>
    <property type="match status" value="2"/>
</dbReference>
<dbReference type="InterPro" id="IPR036910">
    <property type="entry name" value="HMG_box_dom_sf"/>
</dbReference>
<feature type="compositionally biased region" description="Basic residues" evidence="3">
    <location>
        <begin position="116"/>
        <end position="136"/>
    </location>
</feature>
<dbReference type="SUPFAM" id="SSF81995">
    <property type="entry name" value="beta-sandwich domain of Sec23/24"/>
    <property type="match status" value="1"/>
</dbReference>
<dbReference type="Proteomes" id="UP000887013">
    <property type="component" value="Unassembled WGS sequence"/>
</dbReference>
<protein>
    <submittedName>
        <fullName evidence="5">High mobility group protein B3</fullName>
    </submittedName>
</protein>
<dbReference type="InterPro" id="IPR009071">
    <property type="entry name" value="HMG_box_dom"/>
</dbReference>
<evidence type="ECO:0000256" key="1">
    <source>
        <dbReference type="ARBA" id="ARBA00023125"/>
    </source>
</evidence>
<reference evidence="5" key="1">
    <citation type="submission" date="2020-08" db="EMBL/GenBank/DDBJ databases">
        <title>Multicomponent nature underlies the extraordinary mechanical properties of spider dragline silk.</title>
        <authorList>
            <person name="Kono N."/>
            <person name="Nakamura H."/>
            <person name="Mori M."/>
            <person name="Yoshida Y."/>
            <person name="Ohtoshi R."/>
            <person name="Malay A.D."/>
            <person name="Moran D.A.P."/>
            <person name="Tomita M."/>
            <person name="Numata K."/>
            <person name="Arakawa K."/>
        </authorList>
    </citation>
    <scope>NUCLEOTIDE SEQUENCE</scope>
</reference>
<evidence type="ECO:0000313" key="6">
    <source>
        <dbReference type="Proteomes" id="UP000887013"/>
    </source>
</evidence>
<dbReference type="InterPro" id="IPR050342">
    <property type="entry name" value="HMGB"/>
</dbReference>
<dbReference type="AlphaFoldDB" id="A0A8X6TXU8"/>
<feature type="region of interest" description="Disordered" evidence="3">
    <location>
        <begin position="104"/>
        <end position="136"/>
    </location>
</feature>
<dbReference type="CDD" id="cd22005">
    <property type="entry name" value="HMG-box_AtHMGB1-like"/>
    <property type="match status" value="1"/>
</dbReference>
<dbReference type="EMBL" id="BMAW01069391">
    <property type="protein sequence ID" value="GFT68716.1"/>
    <property type="molecule type" value="Genomic_DNA"/>
</dbReference>
<feature type="region of interest" description="Disordered" evidence="3">
    <location>
        <begin position="289"/>
        <end position="329"/>
    </location>
</feature>
<dbReference type="GO" id="GO:0003677">
    <property type="term" value="F:DNA binding"/>
    <property type="evidence" value="ECO:0007669"/>
    <property type="project" value="UniProtKB-UniRule"/>
</dbReference>
<keyword evidence="2" id="KW-0539">Nucleus</keyword>
<dbReference type="PROSITE" id="PS50118">
    <property type="entry name" value="HMG_BOX_2"/>
    <property type="match status" value="2"/>
</dbReference>
<name>A0A8X6TXU8_NEPPI</name>
<sequence>MAYYNQSEYQNQSMRDGLPFRHQNMSLSTEYDYQQAMAQHAAAVNAANSSSLHSAMAQMPTLPAALNLSVNSVNQGYSASGLGSTLGNSNAAYHYSYGSLGSSGSGSGNSVVGQHHVGHVGHHHHTGGGKSKKKYKLNKDGIPPPKRATTAYIHFTQWYREELKRSGREIPKIGEFGKECAAKWNAMNDEQKEPFLDSAGRDRERYKREMSIYKPARDANKPKRPGTAFMIFMADFRKEMAGKEPEGGVAAMAKLGGERWRSMSDEDKAPYVEQQLEAKLRYEHSMEEYRRSQNLEAQNQAAKARAAAEEDNRSSPNDNFNICQQGNSQQQQQQQQQQAQQQQQQQQQQQPQQQQQQQQQQQAQQQQQQMTRSQPTPPSGCSTPASTASSPAAQDLSSSPSGMNTPASSQAPTSGANVGPLPSFSTSLALSHPGLSNPHATSLTYAQYSLPSFAHAGVLAANYTQAHSHNTTTAAAHMPSASSSTYSQAHMQDPYRWT</sequence>
<feature type="region of interest" description="Disordered" evidence="3">
    <location>
        <begin position="364"/>
        <end position="420"/>
    </location>
</feature>
<organism evidence="5 6">
    <name type="scientific">Nephila pilipes</name>
    <name type="common">Giant wood spider</name>
    <name type="synonym">Nephila maculata</name>
    <dbReference type="NCBI Taxonomy" id="299642"/>
    <lineage>
        <taxon>Eukaryota</taxon>
        <taxon>Metazoa</taxon>
        <taxon>Ecdysozoa</taxon>
        <taxon>Arthropoda</taxon>
        <taxon>Chelicerata</taxon>
        <taxon>Arachnida</taxon>
        <taxon>Araneae</taxon>
        <taxon>Araneomorphae</taxon>
        <taxon>Entelegynae</taxon>
        <taxon>Araneoidea</taxon>
        <taxon>Nephilidae</taxon>
        <taxon>Nephila</taxon>
    </lineage>
</organism>
<dbReference type="GO" id="GO:0005634">
    <property type="term" value="C:nucleus"/>
    <property type="evidence" value="ECO:0007669"/>
    <property type="project" value="UniProtKB-UniRule"/>
</dbReference>
<feature type="compositionally biased region" description="Low complexity" evidence="3">
    <location>
        <begin position="379"/>
        <end position="393"/>
    </location>
</feature>
<dbReference type="PRINTS" id="PR00886">
    <property type="entry name" value="HIGHMOBLTY12"/>
</dbReference>
<dbReference type="PANTHER" id="PTHR48112">
    <property type="entry name" value="HIGH MOBILITY GROUP PROTEIN DSP1"/>
    <property type="match status" value="1"/>
</dbReference>
<keyword evidence="1 2" id="KW-0238">DNA-binding</keyword>
<feature type="region of interest" description="Disordered" evidence="3">
    <location>
        <begin position="471"/>
        <end position="498"/>
    </location>
</feature>
<feature type="domain" description="HMG box" evidence="4">
    <location>
        <begin position="145"/>
        <end position="214"/>
    </location>
</feature>
<feature type="DNA-binding region" description="HMG box" evidence="2">
    <location>
        <begin position="222"/>
        <end position="290"/>
    </location>
</feature>
<feature type="compositionally biased region" description="Polar residues" evidence="3">
    <location>
        <begin position="314"/>
        <end position="328"/>
    </location>
</feature>
<dbReference type="SUPFAM" id="SSF47095">
    <property type="entry name" value="HMG-box"/>
    <property type="match status" value="2"/>
</dbReference>
<evidence type="ECO:0000256" key="2">
    <source>
        <dbReference type="PROSITE-ProRule" id="PRU00267"/>
    </source>
</evidence>
<comment type="caution">
    <text evidence="5">The sequence shown here is derived from an EMBL/GenBank/DDBJ whole genome shotgun (WGS) entry which is preliminary data.</text>
</comment>
<evidence type="ECO:0000259" key="4">
    <source>
        <dbReference type="PROSITE" id="PS50118"/>
    </source>
</evidence>